<gene>
    <name evidence="4" type="ORF">WG901_14495</name>
</gene>
<evidence type="ECO:0000313" key="5">
    <source>
        <dbReference type="Proteomes" id="UP001361239"/>
    </source>
</evidence>
<evidence type="ECO:0000313" key="4">
    <source>
        <dbReference type="EMBL" id="MEJ5977855.1"/>
    </source>
</evidence>
<dbReference type="SUPFAM" id="SSF51679">
    <property type="entry name" value="Bacterial luciferase-like"/>
    <property type="match status" value="1"/>
</dbReference>
<dbReference type="Proteomes" id="UP001361239">
    <property type="component" value="Unassembled WGS sequence"/>
</dbReference>
<dbReference type="InterPro" id="IPR036661">
    <property type="entry name" value="Luciferase-like_sf"/>
</dbReference>
<dbReference type="RefSeq" id="WP_339587806.1">
    <property type="nucleotide sequence ID" value="NZ_JBBHJZ010000003.1"/>
</dbReference>
<dbReference type="PANTHER" id="PTHR30137:SF8">
    <property type="entry name" value="BLR5498 PROTEIN"/>
    <property type="match status" value="1"/>
</dbReference>
<protein>
    <submittedName>
        <fullName evidence="4">LLM class flavin-dependent oxidoreductase</fullName>
        <ecNumber evidence="4">1.-.-.-</ecNumber>
    </submittedName>
</protein>
<dbReference type="Gene3D" id="3.20.20.30">
    <property type="entry name" value="Luciferase-like domain"/>
    <property type="match status" value="1"/>
</dbReference>
<reference evidence="4 5" key="1">
    <citation type="submission" date="2024-03" db="EMBL/GenBank/DDBJ databases">
        <authorList>
            <person name="Jo J.-H."/>
        </authorList>
    </citation>
    <scope>NUCLEOTIDE SEQUENCE [LARGE SCALE GENOMIC DNA]</scope>
    <source>
        <strain evidence="4 5">PS1R-30</strain>
    </source>
</reference>
<dbReference type="InterPro" id="IPR011251">
    <property type="entry name" value="Luciferase-like_dom"/>
</dbReference>
<dbReference type="InterPro" id="IPR050766">
    <property type="entry name" value="Bact_Lucif_Oxidored"/>
</dbReference>
<keyword evidence="5" id="KW-1185">Reference proteome</keyword>
<dbReference type="EMBL" id="JBBHJZ010000003">
    <property type="protein sequence ID" value="MEJ5977855.1"/>
    <property type="molecule type" value="Genomic_DNA"/>
</dbReference>
<sequence>MSKLTIGFLYDFRNPPQWQRPWQALYAETLDAIVETERLGFGAAYVPEHHLADDGYLPTPLTLLAAIAARTKTMRLGTGVALAPLYEPVRFAQEAAMIDLLSQGRLDLGLAIGYRKRETAAFGVDFTRRGARFDEFLQIVTQLWAGETVDFAGKHFNITGARLSPPAPQGRVPLYIGGFSDKALDRVARYGDGYIGNAEIWDSYAAKLQERGRDPASVGVRIPALTHFIARDPEAAMEELAPHFLHVNNSYAEFFAEDQALGMGGMKPKTLDEYKASGEFKILTPEEAIAKLKDLQARMPLEHYLLGMPPGLPVERFLHYARDIAEDVLPAFA</sequence>
<proteinExistence type="predicted"/>
<accession>A0ABU8RXP7</accession>
<dbReference type="InterPro" id="IPR019921">
    <property type="entry name" value="Lucif-like_OxRdtase_Rv2161c"/>
</dbReference>
<dbReference type="Pfam" id="PF00296">
    <property type="entry name" value="Bac_luciferase"/>
    <property type="match status" value="1"/>
</dbReference>
<name>A0ABU8RXP7_9SPHN</name>
<keyword evidence="1 4" id="KW-0560">Oxidoreductase</keyword>
<organism evidence="4 5">
    <name type="scientific">Novosphingobium anseongense</name>
    <dbReference type="NCBI Taxonomy" id="3133436"/>
    <lineage>
        <taxon>Bacteria</taxon>
        <taxon>Pseudomonadati</taxon>
        <taxon>Pseudomonadota</taxon>
        <taxon>Alphaproteobacteria</taxon>
        <taxon>Sphingomonadales</taxon>
        <taxon>Sphingomonadaceae</taxon>
        <taxon>Novosphingobium</taxon>
    </lineage>
</organism>
<dbReference type="GO" id="GO:0016491">
    <property type="term" value="F:oxidoreductase activity"/>
    <property type="evidence" value="ECO:0007669"/>
    <property type="project" value="UniProtKB-KW"/>
</dbReference>
<evidence type="ECO:0000259" key="3">
    <source>
        <dbReference type="Pfam" id="PF00296"/>
    </source>
</evidence>
<comment type="caution">
    <text evidence="4">The sequence shown here is derived from an EMBL/GenBank/DDBJ whole genome shotgun (WGS) entry which is preliminary data.</text>
</comment>
<evidence type="ECO:0000256" key="2">
    <source>
        <dbReference type="ARBA" id="ARBA00023033"/>
    </source>
</evidence>
<keyword evidence="2" id="KW-0503">Monooxygenase</keyword>
<dbReference type="EC" id="1.-.-.-" evidence="4"/>
<dbReference type="PANTHER" id="PTHR30137">
    <property type="entry name" value="LUCIFERASE-LIKE MONOOXYGENASE"/>
    <property type="match status" value="1"/>
</dbReference>
<feature type="domain" description="Luciferase-like" evidence="3">
    <location>
        <begin position="25"/>
        <end position="295"/>
    </location>
</feature>
<dbReference type="NCBIfam" id="TIGR03619">
    <property type="entry name" value="F420_Rv2161c"/>
    <property type="match status" value="1"/>
</dbReference>
<evidence type="ECO:0000256" key="1">
    <source>
        <dbReference type="ARBA" id="ARBA00023002"/>
    </source>
</evidence>